<evidence type="ECO:0000256" key="2">
    <source>
        <dbReference type="ARBA" id="ARBA00022705"/>
    </source>
</evidence>
<dbReference type="InterPro" id="IPR027417">
    <property type="entry name" value="P-loop_NTPase"/>
</dbReference>
<comment type="cofactor">
    <cofactor evidence="12">
        <name>Zn(2+)</name>
        <dbReference type="ChEBI" id="CHEBI:29105"/>
    </cofactor>
    <text evidence="12">Binds 2 zinc ions per subunit.</text>
</comment>
<dbReference type="GO" id="GO:1990077">
    <property type="term" value="C:primosome complex"/>
    <property type="evidence" value="ECO:0007669"/>
    <property type="project" value="UniProtKB-UniRule"/>
</dbReference>
<evidence type="ECO:0000313" key="16">
    <source>
        <dbReference type="EMBL" id="ANI98653.1"/>
    </source>
</evidence>
<dbReference type="SMART" id="SM00487">
    <property type="entry name" value="DEXDc"/>
    <property type="match status" value="1"/>
</dbReference>
<keyword evidence="5 12" id="KW-0378">Hydrolase</keyword>
<evidence type="ECO:0000256" key="12">
    <source>
        <dbReference type="HAMAP-Rule" id="MF_00983"/>
    </source>
</evidence>
<evidence type="ECO:0000256" key="9">
    <source>
        <dbReference type="ARBA" id="ARBA00023125"/>
    </source>
</evidence>
<dbReference type="GO" id="GO:0006269">
    <property type="term" value="P:DNA replication, synthesis of primer"/>
    <property type="evidence" value="ECO:0007669"/>
    <property type="project" value="UniProtKB-KW"/>
</dbReference>
<dbReference type="AlphaFoldDB" id="A0A191UC88"/>
<dbReference type="GO" id="GO:0008270">
    <property type="term" value="F:zinc ion binding"/>
    <property type="evidence" value="ECO:0007669"/>
    <property type="project" value="UniProtKB-UniRule"/>
</dbReference>
<dbReference type="PROSITE" id="PS51192">
    <property type="entry name" value="HELICASE_ATP_BIND_1"/>
    <property type="match status" value="1"/>
</dbReference>
<dbReference type="InterPro" id="IPR041222">
    <property type="entry name" value="PriA_3primeBD"/>
</dbReference>
<dbReference type="FunFam" id="3.40.50.300:FF:000489">
    <property type="entry name" value="Primosome assembly protein PriA"/>
    <property type="match status" value="1"/>
</dbReference>
<organism evidence="16 17">
    <name type="scientific">Polynucleobacter wuianus</name>
    <dbReference type="NCBI Taxonomy" id="1743168"/>
    <lineage>
        <taxon>Bacteria</taxon>
        <taxon>Pseudomonadati</taxon>
        <taxon>Pseudomonadota</taxon>
        <taxon>Betaproteobacteria</taxon>
        <taxon>Burkholderiales</taxon>
        <taxon>Burkholderiaceae</taxon>
        <taxon>Polynucleobacter</taxon>
    </lineage>
</organism>
<dbReference type="KEGG" id="pwu:A8O14_00130"/>
<evidence type="ECO:0000256" key="10">
    <source>
        <dbReference type="ARBA" id="ARBA00023235"/>
    </source>
</evidence>
<dbReference type="GO" id="GO:0043138">
    <property type="term" value="F:3'-5' DNA helicase activity"/>
    <property type="evidence" value="ECO:0007669"/>
    <property type="project" value="UniProtKB-EC"/>
</dbReference>
<feature type="region of interest" description="Disordered" evidence="13">
    <location>
        <begin position="125"/>
        <end position="147"/>
    </location>
</feature>
<comment type="catalytic activity">
    <reaction evidence="12">
        <text>Couples ATP hydrolysis with the unwinding of duplex DNA by translocating in the 3'-5' direction.</text>
        <dbReference type="EC" id="5.6.2.4"/>
    </reaction>
</comment>
<dbReference type="STRING" id="1743168.A8O14_00130"/>
<evidence type="ECO:0000259" key="14">
    <source>
        <dbReference type="PROSITE" id="PS51192"/>
    </source>
</evidence>
<protein>
    <recommendedName>
        <fullName evidence="12">Replication restart protein PriA</fullName>
    </recommendedName>
    <alternativeName>
        <fullName evidence="12">ATP-dependent DNA helicase PriA</fullName>
        <ecNumber evidence="12">5.6.2.4</ecNumber>
    </alternativeName>
    <alternativeName>
        <fullName evidence="12">DNA 3'-5' helicase PriA</fullName>
    </alternativeName>
</protein>
<feature type="binding site" evidence="12">
    <location>
        <position position="411"/>
    </location>
    <ligand>
        <name>Zn(2+)</name>
        <dbReference type="ChEBI" id="CHEBI:29105"/>
        <label>2</label>
    </ligand>
</feature>
<accession>A0A191UC88</accession>
<dbReference type="GO" id="GO:0006310">
    <property type="term" value="P:DNA recombination"/>
    <property type="evidence" value="ECO:0007669"/>
    <property type="project" value="InterPro"/>
</dbReference>
<dbReference type="Gene3D" id="3.40.1440.60">
    <property type="entry name" value="PriA, 3(prime) DNA-binding domain"/>
    <property type="match status" value="1"/>
</dbReference>
<dbReference type="GO" id="GO:0016887">
    <property type="term" value="F:ATP hydrolysis activity"/>
    <property type="evidence" value="ECO:0007669"/>
    <property type="project" value="RHEA"/>
</dbReference>
<feature type="binding site" evidence="12">
    <location>
        <position position="405"/>
    </location>
    <ligand>
        <name>Zn(2+)</name>
        <dbReference type="ChEBI" id="CHEBI:29105"/>
        <label>1</label>
    </ligand>
</feature>
<feature type="domain" description="Helicase ATP-binding" evidence="14">
    <location>
        <begin position="163"/>
        <end position="331"/>
    </location>
</feature>
<proteinExistence type="inferred from homology"/>
<feature type="binding site" evidence="12">
    <location>
        <position position="434"/>
    </location>
    <ligand>
        <name>Zn(2+)</name>
        <dbReference type="ChEBI" id="CHEBI:29105"/>
        <label>2</label>
    </ligand>
</feature>
<keyword evidence="6 12" id="KW-0347">Helicase</keyword>
<dbReference type="InterPro" id="IPR042115">
    <property type="entry name" value="PriA_3primeBD_sf"/>
</dbReference>
<dbReference type="InterPro" id="IPR014001">
    <property type="entry name" value="Helicase_ATP-bd"/>
</dbReference>
<keyword evidence="8 12" id="KW-0067">ATP-binding</keyword>
<feature type="compositionally biased region" description="Basic and acidic residues" evidence="13">
    <location>
        <begin position="125"/>
        <end position="139"/>
    </location>
</feature>
<feature type="domain" description="Helicase C-terminal" evidence="15">
    <location>
        <begin position="426"/>
        <end position="600"/>
    </location>
</feature>
<evidence type="ECO:0000256" key="11">
    <source>
        <dbReference type="ARBA" id="ARBA00048988"/>
    </source>
</evidence>
<dbReference type="EC" id="5.6.2.4" evidence="12"/>
<keyword evidence="9 12" id="KW-0238">DNA-binding</keyword>
<keyword evidence="1 12" id="KW-0639">Primosome</keyword>
<comment type="subunit">
    <text evidence="12">Component of the replication restart primosome.</text>
</comment>
<dbReference type="PANTHER" id="PTHR30580">
    <property type="entry name" value="PRIMOSOMAL PROTEIN N"/>
    <property type="match status" value="1"/>
</dbReference>
<dbReference type="InterPro" id="IPR001650">
    <property type="entry name" value="Helicase_C-like"/>
</dbReference>
<comment type="function">
    <text evidence="12">Initiates the restart of stalled replication forks, which reloads the replicative helicase on sites other than the origin of replication. Recognizes and binds to abandoned replication forks and remodels them to uncover a helicase loading site. Promotes assembly of the primosome at these replication forks.</text>
</comment>
<dbReference type="Proteomes" id="UP000078463">
    <property type="component" value="Chromosome"/>
</dbReference>
<dbReference type="PANTHER" id="PTHR30580:SF0">
    <property type="entry name" value="PRIMOSOMAL PROTEIN N"/>
    <property type="match status" value="1"/>
</dbReference>
<dbReference type="Pfam" id="PF18074">
    <property type="entry name" value="PriA_C"/>
    <property type="match status" value="1"/>
</dbReference>
<sequence length="712" mass="79156">MAPPILVQVVVDKPLAQGFDYLWDQEALGVAPEIGHVVEIPFGRSTLVGLVIKVSDHSEYEINKLKSVTKLAPLPPMDAAALRLMNFASQYYIHGLGETIIPTIPQMWKKSSDWEKTLEKINPSEVKKPQKKKIEEPARSEGYIDESQLNEAQENALNQLRVSGVENEFKATLLQGQTGSGKTAVFLNWLKTILNVEGSQALILVPEINLTPQLERRVRAYFPNKKMVVLHSGVSEKKRGVAWYEAITGKAQIVLGTRLAALTPMPNLRAIVVDEEHDPSYKQQDGIRYSARDLAVWRAHDLKIPILLSSATPSLETWMAAKSGRYQYLRLDQRAQGASLPKVHLINTKDPQNQFSPGDANKPVAKISLSKPLVNAINKNLQNKKQSLVLINRRGYAPVLSCSACSWLSKCQQCSSYMVMHKAGALGRKPVLSCHHCGLVKTIPTHCPDCGNADLKTLGQGTQKLEDSIEEAWSSARVLRVDTDSSRKSKGAEELFQEIHDGNVDIVVGTQMIAKGHDYQNIGLVAVVDADSRLFSQDFRAAERLFAQLVQVAGRAGRASKDDEQSGDIYIETQFPEAAVFQYLLRHDVDGFLSHIANERDEAKLPPFSYQGMVHAEAKSLDKAIQFLNALKGHLKTQGLISQGLRVYDPVPKSMVRVAGVERAQLVLESDDRRQLQDVLEAIDLDLRDSSQGRISKNEKVRWLIERDPISI</sequence>
<dbReference type="NCBIfam" id="TIGR00595">
    <property type="entry name" value="priA"/>
    <property type="match status" value="1"/>
</dbReference>
<evidence type="ECO:0000256" key="13">
    <source>
        <dbReference type="SAM" id="MobiDB-lite"/>
    </source>
</evidence>
<keyword evidence="3 12" id="KW-0479">Metal-binding</keyword>
<evidence type="ECO:0000256" key="3">
    <source>
        <dbReference type="ARBA" id="ARBA00022723"/>
    </source>
</evidence>
<evidence type="ECO:0000256" key="1">
    <source>
        <dbReference type="ARBA" id="ARBA00022515"/>
    </source>
</evidence>
<evidence type="ECO:0000256" key="6">
    <source>
        <dbReference type="ARBA" id="ARBA00022806"/>
    </source>
</evidence>
<dbReference type="Pfam" id="PF17764">
    <property type="entry name" value="PriA_3primeBD"/>
    <property type="match status" value="1"/>
</dbReference>
<keyword evidence="10 12" id="KW-0413">Isomerase</keyword>
<dbReference type="InterPro" id="IPR011545">
    <property type="entry name" value="DEAD/DEAH_box_helicase_dom"/>
</dbReference>
<dbReference type="InterPro" id="IPR041236">
    <property type="entry name" value="PriA_C"/>
</dbReference>
<dbReference type="OrthoDB" id="9759544at2"/>
<keyword evidence="7 12" id="KW-0862">Zinc</keyword>
<dbReference type="Pfam" id="PF00270">
    <property type="entry name" value="DEAD"/>
    <property type="match status" value="1"/>
</dbReference>
<dbReference type="Pfam" id="PF00271">
    <property type="entry name" value="Helicase_C"/>
    <property type="match status" value="1"/>
</dbReference>
<gene>
    <name evidence="12" type="primary">priA</name>
    <name evidence="16" type="ORF">A8O14_00130</name>
</gene>
<evidence type="ECO:0000256" key="7">
    <source>
        <dbReference type="ARBA" id="ARBA00022833"/>
    </source>
</evidence>
<feature type="binding site" evidence="12">
    <location>
        <position position="437"/>
    </location>
    <ligand>
        <name>Zn(2+)</name>
        <dbReference type="ChEBI" id="CHEBI:29105"/>
        <label>2</label>
    </ligand>
</feature>
<feature type="binding site" evidence="12">
    <location>
        <position position="450"/>
    </location>
    <ligand>
        <name>Zn(2+)</name>
        <dbReference type="ChEBI" id="CHEBI:29105"/>
        <label>1</label>
    </ligand>
</feature>
<dbReference type="GO" id="GO:0006270">
    <property type="term" value="P:DNA replication initiation"/>
    <property type="evidence" value="ECO:0007669"/>
    <property type="project" value="TreeGrafter"/>
</dbReference>
<feature type="binding site" evidence="12">
    <location>
        <position position="414"/>
    </location>
    <ligand>
        <name>Zn(2+)</name>
        <dbReference type="ChEBI" id="CHEBI:29105"/>
        <label>2</label>
    </ligand>
</feature>
<dbReference type="SMART" id="SM00490">
    <property type="entry name" value="HELICc"/>
    <property type="match status" value="1"/>
</dbReference>
<evidence type="ECO:0000256" key="4">
    <source>
        <dbReference type="ARBA" id="ARBA00022741"/>
    </source>
</evidence>
<name>A0A191UC88_9BURK</name>
<dbReference type="Gene3D" id="3.40.50.300">
    <property type="entry name" value="P-loop containing nucleotide triphosphate hydrolases"/>
    <property type="match status" value="2"/>
</dbReference>
<dbReference type="EMBL" id="CP015922">
    <property type="protein sequence ID" value="ANI98653.1"/>
    <property type="molecule type" value="Genomic_DNA"/>
</dbReference>
<dbReference type="GO" id="GO:0003677">
    <property type="term" value="F:DNA binding"/>
    <property type="evidence" value="ECO:0007669"/>
    <property type="project" value="UniProtKB-UniRule"/>
</dbReference>
<evidence type="ECO:0000313" key="17">
    <source>
        <dbReference type="Proteomes" id="UP000078463"/>
    </source>
</evidence>
<comment type="similarity">
    <text evidence="12">Belongs to the helicase family. PriA subfamily.</text>
</comment>
<keyword evidence="2 12" id="KW-0235">DNA replication</keyword>
<dbReference type="PROSITE" id="PS51194">
    <property type="entry name" value="HELICASE_CTER"/>
    <property type="match status" value="1"/>
</dbReference>
<feature type="binding site" evidence="12">
    <location>
        <position position="447"/>
    </location>
    <ligand>
        <name>Zn(2+)</name>
        <dbReference type="ChEBI" id="CHEBI:29105"/>
        <label>1</label>
    </ligand>
</feature>
<keyword evidence="4 12" id="KW-0547">Nucleotide-binding</keyword>
<reference evidence="17" key="1">
    <citation type="submission" date="2016-05" db="EMBL/GenBank/DDBJ databases">
        <title>Polynucleobacter sp. QLW-P1FAT50C-4 genome.</title>
        <authorList>
            <person name="Hahn M.W."/>
        </authorList>
    </citation>
    <scope>NUCLEOTIDE SEQUENCE [LARGE SCALE GENOMIC DNA]</scope>
    <source>
        <strain evidence="17">QLW-P1FAT50C-4</strain>
    </source>
</reference>
<dbReference type="GO" id="GO:0005524">
    <property type="term" value="F:ATP binding"/>
    <property type="evidence" value="ECO:0007669"/>
    <property type="project" value="UniProtKB-UniRule"/>
</dbReference>
<evidence type="ECO:0000256" key="5">
    <source>
        <dbReference type="ARBA" id="ARBA00022801"/>
    </source>
</evidence>
<dbReference type="HAMAP" id="MF_00983">
    <property type="entry name" value="PriA"/>
    <property type="match status" value="1"/>
</dbReference>
<dbReference type="InterPro" id="IPR005259">
    <property type="entry name" value="PriA"/>
</dbReference>
<feature type="binding site" evidence="12">
    <location>
        <position position="402"/>
    </location>
    <ligand>
        <name>Zn(2+)</name>
        <dbReference type="ChEBI" id="CHEBI:29105"/>
        <label>1</label>
    </ligand>
</feature>
<dbReference type="GO" id="GO:0006302">
    <property type="term" value="P:double-strand break repair"/>
    <property type="evidence" value="ECO:0007669"/>
    <property type="project" value="InterPro"/>
</dbReference>
<dbReference type="SUPFAM" id="SSF52540">
    <property type="entry name" value="P-loop containing nucleoside triphosphate hydrolases"/>
    <property type="match status" value="2"/>
</dbReference>
<keyword evidence="17" id="KW-1185">Reference proteome</keyword>
<evidence type="ECO:0000256" key="8">
    <source>
        <dbReference type="ARBA" id="ARBA00022840"/>
    </source>
</evidence>
<comment type="catalytic activity">
    <reaction evidence="11 12">
        <text>ATP + H2O = ADP + phosphate + H(+)</text>
        <dbReference type="Rhea" id="RHEA:13065"/>
        <dbReference type="ChEBI" id="CHEBI:15377"/>
        <dbReference type="ChEBI" id="CHEBI:15378"/>
        <dbReference type="ChEBI" id="CHEBI:30616"/>
        <dbReference type="ChEBI" id="CHEBI:43474"/>
        <dbReference type="ChEBI" id="CHEBI:456216"/>
        <dbReference type="EC" id="5.6.2.4"/>
    </reaction>
</comment>
<evidence type="ECO:0000259" key="15">
    <source>
        <dbReference type="PROSITE" id="PS51194"/>
    </source>
</evidence>
<dbReference type="RefSeq" id="WP_068947675.1">
    <property type="nucleotide sequence ID" value="NZ_CP015922.1"/>
</dbReference>